<gene>
    <name evidence="2" type="primary">birA</name>
    <name evidence="4" type="ORF">SAMN02745168_1424</name>
</gene>
<dbReference type="EC" id="6.3.4.15" evidence="2"/>
<dbReference type="NCBIfam" id="TIGR00121">
    <property type="entry name" value="birA_ligase"/>
    <property type="match status" value="1"/>
</dbReference>
<comment type="function">
    <text evidence="2">Acts both as a biotin--[acetyl-CoA-carboxylase] ligase and a repressor.</text>
</comment>
<feature type="binding site" evidence="2">
    <location>
        <begin position="91"/>
        <end position="93"/>
    </location>
    <ligand>
        <name>biotin</name>
        <dbReference type="ChEBI" id="CHEBI:57586"/>
    </ligand>
</feature>
<dbReference type="PROSITE" id="PS51733">
    <property type="entry name" value="BPL_LPL_CATALYTIC"/>
    <property type="match status" value="1"/>
</dbReference>
<sequence>MLRQKILQILSRRAGFYVSGEEMSRELKVTRAAVWKAVAALREAGYEISSVTNRGYRLDGVPDLLSAEAIRIKYDTRTVGQDLIFLESVDSTNTYAKSLALSGAADGTVILAEEQTGGRGRMGRSFQSSKGKGVYLTAIFLPQAEPAAMLTLTARVAVAVCDAVEDACGVRPQIKWTNDILMSEKKLCGILTEMGIEGESGRLQYVVAGMGINVGHRREDFDEAVRPVATSLFLQLGKTVSRAELAAKLISRLDGMYAELLAGSRDYLERYRKDCITVGRRVRVIRGESVRPAFALGIGEDASLLVRYEDGSTEDLIAGEVTVRGSEGYI</sequence>
<evidence type="ECO:0000256" key="1">
    <source>
        <dbReference type="ARBA" id="ARBA00022598"/>
    </source>
</evidence>
<dbReference type="Pfam" id="PF03099">
    <property type="entry name" value="BPL_LplA_LipB"/>
    <property type="match status" value="1"/>
</dbReference>
<comment type="catalytic activity">
    <reaction evidence="2">
        <text>biotin + L-lysyl-[protein] + ATP = N(6)-biotinyl-L-lysyl-[protein] + AMP + diphosphate + H(+)</text>
        <dbReference type="Rhea" id="RHEA:11756"/>
        <dbReference type="Rhea" id="RHEA-COMP:9752"/>
        <dbReference type="Rhea" id="RHEA-COMP:10505"/>
        <dbReference type="ChEBI" id="CHEBI:15378"/>
        <dbReference type="ChEBI" id="CHEBI:29969"/>
        <dbReference type="ChEBI" id="CHEBI:30616"/>
        <dbReference type="ChEBI" id="CHEBI:33019"/>
        <dbReference type="ChEBI" id="CHEBI:57586"/>
        <dbReference type="ChEBI" id="CHEBI:83144"/>
        <dbReference type="ChEBI" id="CHEBI:456215"/>
        <dbReference type="EC" id="6.3.4.15"/>
    </reaction>
</comment>
<dbReference type="InterPro" id="IPR036390">
    <property type="entry name" value="WH_DNA-bd_sf"/>
</dbReference>
<comment type="similarity">
    <text evidence="2">Belongs to the biotin--protein ligase family.</text>
</comment>
<organism evidence="4 5">
    <name type="scientific">Papillibacter cinnamivorans DSM 12816</name>
    <dbReference type="NCBI Taxonomy" id="1122930"/>
    <lineage>
        <taxon>Bacteria</taxon>
        <taxon>Bacillati</taxon>
        <taxon>Bacillota</taxon>
        <taxon>Clostridia</taxon>
        <taxon>Eubacteriales</taxon>
        <taxon>Oscillospiraceae</taxon>
        <taxon>Papillibacter</taxon>
    </lineage>
</organism>
<dbReference type="SUPFAM" id="SSF50037">
    <property type="entry name" value="C-terminal domain of transcriptional repressors"/>
    <property type="match status" value="1"/>
</dbReference>
<dbReference type="InterPro" id="IPR013196">
    <property type="entry name" value="HTH_11"/>
</dbReference>
<keyword evidence="1 2" id="KW-0436">Ligase</keyword>
<dbReference type="InterPro" id="IPR030855">
    <property type="entry name" value="Bifunct_BirA"/>
</dbReference>
<dbReference type="STRING" id="1122930.SAMN02745168_1424"/>
<dbReference type="InterPro" id="IPR036388">
    <property type="entry name" value="WH-like_DNA-bd_sf"/>
</dbReference>
<keyword evidence="2" id="KW-0547">Nucleotide-binding</keyword>
<dbReference type="Gene3D" id="3.30.930.10">
    <property type="entry name" value="Bira Bifunctional Protein, Domain 2"/>
    <property type="match status" value="1"/>
</dbReference>
<keyword evidence="2" id="KW-0678">Repressor</keyword>
<dbReference type="GO" id="GO:0016740">
    <property type="term" value="F:transferase activity"/>
    <property type="evidence" value="ECO:0007669"/>
    <property type="project" value="UniProtKB-ARBA"/>
</dbReference>
<evidence type="ECO:0000313" key="4">
    <source>
        <dbReference type="EMBL" id="SMC55096.1"/>
    </source>
</evidence>
<dbReference type="InterPro" id="IPR004143">
    <property type="entry name" value="BPL_LPL_catalytic"/>
</dbReference>
<dbReference type="HAMAP" id="MF_00978">
    <property type="entry name" value="Bifunct_BirA"/>
    <property type="match status" value="1"/>
</dbReference>
<dbReference type="Pfam" id="PF08279">
    <property type="entry name" value="HTH_11"/>
    <property type="match status" value="1"/>
</dbReference>
<dbReference type="AlphaFoldDB" id="A0A1W2A388"/>
<dbReference type="InterPro" id="IPR004408">
    <property type="entry name" value="Biotin_CoA_COase_ligase"/>
</dbReference>
<dbReference type="PANTHER" id="PTHR12835">
    <property type="entry name" value="BIOTIN PROTEIN LIGASE"/>
    <property type="match status" value="1"/>
</dbReference>
<feature type="binding site" evidence="2">
    <location>
        <position position="115"/>
    </location>
    <ligand>
        <name>biotin</name>
        <dbReference type="ChEBI" id="CHEBI:57586"/>
    </ligand>
</feature>
<evidence type="ECO:0000259" key="3">
    <source>
        <dbReference type="PROSITE" id="PS51733"/>
    </source>
</evidence>
<dbReference type="Gene3D" id="2.30.30.100">
    <property type="match status" value="1"/>
</dbReference>
<dbReference type="GO" id="GO:0004077">
    <property type="term" value="F:biotin--[biotin carboxyl-carrier protein] ligase activity"/>
    <property type="evidence" value="ECO:0007669"/>
    <property type="project" value="UniProtKB-UniRule"/>
</dbReference>
<dbReference type="RefSeq" id="WP_084234037.1">
    <property type="nucleotide sequence ID" value="NZ_FWXW01000003.1"/>
</dbReference>
<dbReference type="EMBL" id="FWXW01000003">
    <property type="protein sequence ID" value="SMC55096.1"/>
    <property type="molecule type" value="Genomic_DNA"/>
</dbReference>
<dbReference type="OrthoDB" id="9807064at2"/>
<reference evidence="4 5" key="1">
    <citation type="submission" date="2017-04" db="EMBL/GenBank/DDBJ databases">
        <authorList>
            <person name="Afonso C.L."/>
            <person name="Miller P.J."/>
            <person name="Scott M.A."/>
            <person name="Spackman E."/>
            <person name="Goraichik I."/>
            <person name="Dimitrov K.M."/>
            <person name="Suarez D.L."/>
            <person name="Swayne D.E."/>
        </authorList>
    </citation>
    <scope>NUCLEOTIDE SEQUENCE [LARGE SCALE GENOMIC DNA]</scope>
    <source>
        <strain evidence="4 5">DSM 12816</strain>
    </source>
</reference>
<feature type="DNA-binding region" description="H-T-H motif" evidence="2">
    <location>
        <begin position="20"/>
        <end position="39"/>
    </location>
</feature>
<keyword evidence="2" id="KW-0092">Biotin</keyword>
<dbReference type="GO" id="GO:0005737">
    <property type="term" value="C:cytoplasm"/>
    <property type="evidence" value="ECO:0007669"/>
    <property type="project" value="TreeGrafter"/>
</dbReference>
<name>A0A1W2A388_9FIRM</name>
<keyword evidence="2" id="KW-0805">Transcription regulation</keyword>
<feature type="domain" description="BPL/LPL catalytic" evidence="3">
    <location>
        <begin position="78"/>
        <end position="261"/>
    </location>
</feature>
<dbReference type="Gene3D" id="1.10.10.10">
    <property type="entry name" value="Winged helix-like DNA-binding domain superfamily/Winged helix DNA-binding domain"/>
    <property type="match status" value="1"/>
</dbReference>
<dbReference type="GO" id="GO:0003677">
    <property type="term" value="F:DNA binding"/>
    <property type="evidence" value="ECO:0007669"/>
    <property type="project" value="UniProtKB-UniRule"/>
</dbReference>
<accession>A0A1W2A388</accession>
<proteinExistence type="inferred from homology"/>
<keyword evidence="2" id="KW-0067">ATP-binding</keyword>
<dbReference type="CDD" id="cd16442">
    <property type="entry name" value="BPL"/>
    <property type="match status" value="1"/>
</dbReference>
<evidence type="ECO:0000256" key="2">
    <source>
        <dbReference type="HAMAP-Rule" id="MF_00978"/>
    </source>
</evidence>
<dbReference type="GO" id="GO:0009249">
    <property type="term" value="P:protein lipoylation"/>
    <property type="evidence" value="ECO:0007669"/>
    <property type="project" value="UniProtKB-ARBA"/>
</dbReference>
<dbReference type="SUPFAM" id="SSF55681">
    <property type="entry name" value="Class II aaRS and biotin synthetases"/>
    <property type="match status" value="1"/>
</dbReference>
<feature type="binding site" evidence="2">
    <location>
        <position position="186"/>
    </location>
    <ligand>
        <name>biotin</name>
        <dbReference type="ChEBI" id="CHEBI:57586"/>
    </ligand>
</feature>
<protein>
    <recommendedName>
        <fullName evidence="2">Bifunctional ligase/repressor BirA</fullName>
    </recommendedName>
    <alternativeName>
        <fullName evidence="2">Biotin--[acetyl-CoA-carboxylase] ligase</fullName>
        <ecNumber evidence="2">6.3.4.15</ecNumber>
    </alternativeName>
    <alternativeName>
        <fullName evidence="2">Biotin--protein ligase</fullName>
    </alternativeName>
    <alternativeName>
        <fullName evidence="2">Biotin-[acetyl-CoA carboxylase] synthetase</fullName>
    </alternativeName>
</protein>
<keyword evidence="2" id="KW-0238">DNA-binding</keyword>
<dbReference type="SUPFAM" id="SSF46785">
    <property type="entry name" value="Winged helix' DNA-binding domain"/>
    <property type="match status" value="1"/>
</dbReference>
<dbReference type="InterPro" id="IPR008988">
    <property type="entry name" value="Transcriptional_repressor_C"/>
</dbReference>
<dbReference type="InterPro" id="IPR045864">
    <property type="entry name" value="aa-tRNA-synth_II/BPL/LPL"/>
</dbReference>
<keyword evidence="2" id="KW-0804">Transcription</keyword>
<evidence type="ECO:0000313" key="5">
    <source>
        <dbReference type="Proteomes" id="UP000192790"/>
    </source>
</evidence>
<dbReference type="GO" id="GO:0006355">
    <property type="term" value="P:regulation of DNA-templated transcription"/>
    <property type="evidence" value="ECO:0007669"/>
    <property type="project" value="UniProtKB-UniRule"/>
</dbReference>
<dbReference type="Proteomes" id="UP000192790">
    <property type="component" value="Unassembled WGS sequence"/>
</dbReference>
<feature type="binding site" evidence="2">
    <location>
        <begin position="119"/>
        <end position="121"/>
    </location>
    <ligand>
        <name>biotin</name>
        <dbReference type="ChEBI" id="CHEBI:57586"/>
    </ligand>
</feature>
<dbReference type="GO" id="GO:0005524">
    <property type="term" value="F:ATP binding"/>
    <property type="evidence" value="ECO:0007669"/>
    <property type="project" value="UniProtKB-UniRule"/>
</dbReference>
<keyword evidence="5" id="KW-1185">Reference proteome</keyword>
<dbReference type="PANTHER" id="PTHR12835:SF5">
    <property type="entry name" value="BIOTIN--PROTEIN LIGASE"/>
    <property type="match status" value="1"/>
</dbReference>